<feature type="compositionally biased region" description="Low complexity" evidence="2">
    <location>
        <begin position="106"/>
        <end position="117"/>
    </location>
</feature>
<comment type="caution">
    <text evidence="4">The sequence shown here is derived from an EMBL/GenBank/DDBJ whole genome shotgun (WGS) entry which is preliminary data.</text>
</comment>
<sequence length="521" mass="52839">MARKTTGTPGRPAGAKTGTRTNGKPETPGTTSKTGPQTGPQKGPRTEPKTGTTPDLPETAATPPKPNEPDDKGPGAAAPEAASAPKTDAAEGPAKPRPASAAVDLGTTARPAAAPGTSGVPAVKRATRSEETAGAETAQAKPAQSSPGQTSPAQAKPAPSEAAGSSKPRDPATATTTPPQPAPRRSGGLGAGLIGGLIGAGLVLGAGWLWLDRNPRADEFDTRLAALERDTAPLADEIEGLRGETETRLSEIDTRLGAAETGLSDIGARLDASADDLGTRLAALDARLTETEANAGPDGTLAREAVARWQGEVDALRADLEAQAREIAAMAEEAAQQVSEAERTAEQIEAEAAAVAARARARATLAEIEAALETGEPYPALLEELQATAPAEIPAALTAPASEGVASRAELIEAFPEPARAALATARREGLSGEEGGRVAGFFRDTLQLRSTAPGAGATTDAVLSRAEAALRDGRLAEALSEIEALPEPVRAAMSDWIAPARTRAEALAAADTLSQSLTEN</sequence>
<keyword evidence="5" id="KW-1185">Reference proteome</keyword>
<evidence type="ECO:0008006" key="6">
    <source>
        <dbReference type="Google" id="ProtNLM"/>
    </source>
</evidence>
<evidence type="ECO:0000313" key="4">
    <source>
        <dbReference type="EMBL" id="PHP28290.1"/>
    </source>
</evidence>
<gene>
    <name evidence="4" type="ORF">CJ301_06015</name>
</gene>
<organism evidence="4 5">
    <name type="scientific">Limimaricola cinnabarinus</name>
    <dbReference type="NCBI Taxonomy" id="1125964"/>
    <lineage>
        <taxon>Bacteria</taxon>
        <taxon>Pseudomonadati</taxon>
        <taxon>Pseudomonadota</taxon>
        <taxon>Alphaproteobacteria</taxon>
        <taxon>Rhodobacterales</taxon>
        <taxon>Paracoccaceae</taxon>
        <taxon>Limimaricola</taxon>
    </lineage>
</organism>
<evidence type="ECO:0000256" key="2">
    <source>
        <dbReference type="SAM" id="MobiDB-lite"/>
    </source>
</evidence>
<keyword evidence="3" id="KW-0812">Transmembrane</keyword>
<evidence type="ECO:0000256" key="1">
    <source>
        <dbReference type="SAM" id="Coils"/>
    </source>
</evidence>
<proteinExistence type="predicted"/>
<reference evidence="4 5" key="1">
    <citation type="submission" date="2017-08" db="EMBL/GenBank/DDBJ databases">
        <title>Draft Genome Sequence of Loktanella cinnabarina Strain XM1, Isolated from Coastal Surface Water.</title>
        <authorList>
            <person name="Ma R."/>
            <person name="Wang J."/>
            <person name="Wang Q."/>
            <person name="Ma Z."/>
            <person name="Li J."/>
            <person name="Chen L."/>
        </authorList>
    </citation>
    <scope>NUCLEOTIDE SEQUENCE [LARGE SCALE GENOMIC DNA]</scope>
    <source>
        <strain evidence="4 5">XM1</strain>
    </source>
</reference>
<keyword evidence="3" id="KW-1133">Transmembrane helix</keyword>
<feature type="region of interest" description="Disordered" evidence="2">
    <location>
        <begin position="1"/>
        <end position="188"/>
    </location>
</feature>
<dbReference type="Proteomes" id="UP000221860">
    <property type="component" value="Unassembled WGS sequence"/>
</dbReference>
<keyword evidence="1" id="KW-0175">Coiled coil</keyword>
<keyword evidence="3" id="KW-0472">Membrane</keyword>
<feature type="transmembrane region" description="Helical" evidence="3">
    <location>
        <begin position="189"/>
        <end position="211"/>
    </location>
</feature>
<dbReference type="AlphaFoldDB" id="A0A2G1MI24"/>
<dbReference type="Gene3D" id="1.10.287.1490">
    <property type="match status" value="1"/>
</dbReference>
<name>A0A2G1MI24_9RHOB</name>
<dbReference type="RefSeq" id="WP_162620433.1">
    <property type="nucleotide sequence ID" value="NZ_KZ304954.1"/>
</dbReference>
<evidence type="ECO:0000313" key="5">
    <source>
        <dbReference type="Proteomes" id="UP000221860"/>
    </source>
</evidence>
<protein>
    <recommendedName>
        <fullName evidence="6">Mitochondrial inner membrane protein</fullName>
    </recommendedName>
</protein>
<feature type="compositionally biased region" description="Polar residues" evidence="2">
    <location>
        <begin position="142"/>
        <end position="153"/>
    </location>
</feature>
<feature type="compositionally biased region" description="Low complexity" evidence="2">
    <location>
        <begin position="74"/>
        <end position="91"/>
    </location>
</feature>
<evidence type="ECO:0000256" key="3">
    <source>
        <dbReference type="SAM" id="Phobius"/>
    </source>
</evidence>
<feature type="compositionally biased region" description="Polar residues" evidence="2">
    <location>
        <begin position="18"/>
        <end position="40"/>
    </location>
</feature>
<feature type="coiled-coil region" evidence="1">
    <location>
        <begin position="274"/>
        <end position="358"/>
    </location>
</feature>
<dbReference type="EMBL" id="NQWH01000007">
    <property type="protein sequence ID" value="PHP28290.1"/>
    <property type="molecule type" value="Genomic_DNA"/>
</dbReference>
<accession>A0A2G1MI24</accession>